<dbReference type="InterPro" id="IPR032307">
    <property type="entry name" value="PepSY_TM-like_2"/>
</dbReference>
<sequence>MNWCQPEFAFLIKWLKGVNWYRLNRTLHRDVGYFCIGFAIIFAVSGIAVNHVADWNPNYAVEQQVQAVDDRGWITLEDGQIAQNMLKTFALQQPVKSTFWKSQYKFEVFLDGGDALQWDRKASQVTYADVEPRVILQALNRLHLNETRNAWVYFSDMFAGMLIFLALSALFMVKGKHGPKKPKSMILMGLGVVIPIFFLLI</sequence>
<dbReference type="OrthoDB" id="9787788at2"/>
<evidence type="ECO:0000313" key="2">
    <source>
        <dbReference type="EMBL" id="TKB56767.1"/>
    </source>
</evidence>
<keyword evidence="1" id="KW-1133">Transmembrane helix</keyword>
<dbReference type="AlphaFoldDB" id="A0A4U1BT21"/>
<keyword evidence="1" id="KW-0812">Transmembrane</keyword>
<dbReference type="PANTHER" id="PTHR40115">
    <property type="entry name" value="INNER MEMBRANE PROTEIN WITH PEPSY TM HELIX"/>
    <property type="match status" value="1"/>
</dbReference>
<protein>
    <recommendedName>
        <fullName evidence="4">PepSY-associated TM region</fullName>
    </recommendedName>
</protein>
<evidence type="ECO:0000256" key="1">
    <source>
        <dbReference type="SAM" id="Phobius"/>
    </source>
</evidence>
<evidence type="ECO:0008006" key="4">
    <source>
        <dbReference type="Google" id="ProtNLM"/>
    </source>
</evidence>
<name>A0A4U1BT21_9GAMM</name>
<feature type="transmembrane region" description="Helical" evidence="1">
    <location>
        <begin position="184"/>
        <end position="200"/>
    </location>
</feature>
<dbReference type="Proteomes" id="UP000305675">
    <property type="component" value="Unassembled WGS sequence"/>
</dbReference>
<keyword evidence="1" id="KW-0472">Membrane</keyword>
<keyword evidence="3" id="KW-1185">Reference proteome</keyword>
<organism evidence="2 3">
    <name type="scientific">Ferrimonas aestuarii</name>
    <dbReference type="NCBI Taxonomy" id="2569539"/>
    <lineage>
        <taxon>Bacteria</taxon>
        <taxon>Pseudomonadati</taxon>
        <taxon>Pseudomonadota</taxon>
        <taxon>Gammaproteobacteria</taxon>
        <taxon>Alteromonadales</taxon>
        <taxon>Ferrimonadaceae</taxon>
        <taxon>Ferrimonas</taxon>
    </lineage>
</organism>
<accession>A0A4U1BT21</accession>
<proteinExistence type="predicted"/>
<dbReference type="EMBL" id="SWCJ01000003">
    <property type="protein sequence ID" value="TKB56767.1"/>
    <property type="molecule type" value="Genomic_DNA"/>
</dbReference>
<gene>
    <name evidence="2" type="ORF">FCL42_06445</name>
</gene>
<evidence type="ECO:0000313" key="3">
    <source>
        <dbReference type="Proteomes" id="UP000305675"/>
    </source>
</evidence>
<feature type="transmembrane region" description="Helical" evidence="1">
    <location>
        <begin position="150"/>
        <end position="172"/>
    </location>
</feature>
<feature type="transmembrane region" description="Helical" evidence="1">
    <location>
        <begin position="31"/>
        <end position="49"/>
    </location>
</feature>
<dbReference type="Pfam" id="PF16357">
    <property type="entry name" value="PepSY_TM_like_2"/>
    <property type="match status" value="1"/>
</dbReference>
<dbReference type="PANTHER" id="PTHR40115:SF1">
    <property type="entry name" value="INNER MEMBRANE PROTEIN WITH PEPSY TM HELIX"/>
    <property type="match status" value="1"/>
</dbReference>
<reference evidence="2 3" key="1">
    <citation type="submission" date="2019-04" db="EMBL/GenBank/DDBJ databases">
        <authorList>
            <person name="Hwang J.C."/>
        </authorList>
    </citation>
    <scope>NUCLEOTIDE SEQUENCE [LARGE SCALE GENOMIC DNA]</scope>
    <source>
        <strain evidence="2 3">IMCC35002</strain>
    </source>
</reference>
<comment type="caution">
    <text evidence="2">The sequence shown here is derived from an EMBL/GenBank/DDBJ whole genome shotgun (WGS) entry which is preliminary data.</text>
</comment>